<dbReference type="InterPro" id="IPR036291">
    <property type="entry name" value="NAD(P)-bd_dom_sf"/>
</dbReference>
<sequence length="265" mass="29025">MVTEELLWTKAERVAIVGLGYVGLPLAKAFSKYYRVIGFDEDLEKIQLYQGQTSEAFYPTGRADDLGCARFIIVAVPTPATADRKPDLSCLIRASETVGARLRRGSVVVYESTVYPGTTESVCIPILERASGLRYGVDFFVGYSPERVNPGDPIHRIEEVVKVVSGTDYHTVRLLSQVYGRVIPAGIYQAPTIMVAEAAKMFENVQRDVNIGLINELSVLLNAMNIDTHAVVEAASTKWNYAPYEPGLVGGHCIGVDSLYLLDCA</sequence>
<dbReference type="GO" id="GO:0000271">
    <property type="term" value="P:polysaccharide biosynthetic process"/>
    <property type="evidence" value="ECO:0007669"/>
    <property type="project" value="InterPro"/>
</dbReference>
<dbReference type="InterPro" id="IPR014026">
    <property type="entry name" value="UDP-Glc/GDP-Man_DH_dimer"/>
</dbReference>
<dbReference type="InterPro" id="IPR008927">
    <property type="entry name" value="6-PGluconate_DH-like_C_sf"/>
</dbReference>
<evidence type="ECO:0000256" key="1">
    <source>
        <dbReference type="ARBA" id="ARBA00006601"/>
    </source>
</evidence>
<dbReference type="EMBL" id="ACEC01000052">
    <property type="protein sequence ID" value="EEG30812.1"/>
    <property type="molecule type" value="Genomic_DNA"/>
</dbReference>
<evidence type="ECO:0000256" key="2">
    <source>
        <dbReference type="PIRNR" id="PIRNR000124"/>
    </source>
</evidence>
<dbReference type="HOGENOM" id="CLU_023810_3_1_9"/>
<dbReference type="Proteomes" id="UP000003340">
    <property type="component" value="Unassembled WGS sequence"/>
</dbReference>
<gene>
    <name evidence="5" type="ORF">CLOSTMETH_01567</name>
</gene>
<proteinExistence type="inferred from homology"/>
<comment type="caution">
    <text evidence="5">The sequence shown here is derived from an EMBL/GenBank/DDBJ whole genome shotgun (WGS) entry which is preliminary data.</text>
</comment>
<reference evidence="5 6" key="2">
    <citation type="submission" date="2009-02" db="EMBL/GenBank/DDBJ databases">
        <title>Draft genome sequence of Clostridium methylpentosum (DSM 5476).</title>
        <authorList>
            <person name="Sudarsanam P."/>
            <person name="Ley R."/>
            <person name="Guruge J."/>
            <person name="Turnbaugh P.J."/>
            <person name="Mahowald M."/>
            <person name="Liep D."/>
            <person name="Gordon J."/>
        </authorList>
    </citation>
    <scope>NUCLEOTIDE SEQUENCE [LARGE SCALE GENOMIC DNA]</scope>
    <source>
        <strain evidence="5 6">DSM 5476</strain>
    </source>
</reference>
<dbReference type="AlphaFoldDB" id="C0ECJ6"/>
<comment type="similarity">
    <text evidence="1 2">Belongs to the UDP-glucose/GDP-mannose dehydrogenase family.</text>
</comment>
<keyword evidence="6" id="KW-1185">Reference proteome</keyword>
<dbReference type="PIRSF" id="PIRSF000124">
    <property type="entry name" value="UDPglc_GDPman_dh"/>
    <property type="match status" value="1"/>
</dbReference>
<reference evidence="5 6" key="1">
    <citation type="submission" date="2009-01" db="EMBL/GenBank/DDBJ databases">
        <authorList>
            <person name="Fulton L."/>
            <person name="Clifton S."/>
            <person name="Fulton B."/>
            <person name="Xu J."/>
            <person name="Minx P."/>
            <person name="Pepin K.H."/>
            <person name="Johnson M."/>
            <person name="Bhonagiri V."/>
            <person name="Nash W.E."/>
            <person name="Mardis E.R."/>
            <person name="Wilson R.K."/>
        </authorList>
    </citation>
    <scope>NUCLEOTIDE SEQUENCE [LARGE SCALE GENOMIC DNA]</scope>
    <source>
        <strain evidence="5 6">DSM 5476</strain>
    </source>
</reference>
<name>C0ECJ6_9FIRM</name>
<organism evidence="5 6">
    <name type="scientific">[Clostridium] methylpentosum DSM 5476</name>
    <dbReference type="NCBI Taxonomy" id="537013"/>
    <lineage>
        <taxon>Bacteria</taxon>
        <taxon>Bacillati</taxon>
        <taxon>Bacillota</taxon>
        <taxon>Clostridia</taxon>
        <taxon>Eubacteriales</taxon>
        <taxon>Oscillospiraceae</taxon>
        <taxon>Oscillospiraceae incertae sedis</taxon>
    </lineage>
</organism>
<dbReference type="GO" id="GO:0051287">
    <property type="term" value="F:NAD binding"/>
    <property type="evidence" value="ECO:0007669"/>
    <property type="project" value="InterPro"/>
</dbReference>
<dbReference type="GO" id="GO:0016628">
    <property type="term" value="F:oxidoreductase activity, acting on the CH-CH group of donors, NAD or NADP as acceptor"/>
    <property type="evidence" value="ECO:0007669"/>
    <property type="project" value="InterPro"/>
</dbReference>
<dbReference type="SUPFAM" id="SSF51735">
    <property type="entry name" value="NAD(P)-binding Rossmann-fold domains"/>
    <property type="match status" value="1"/>
</dbReference>
<evidence type="ECO:0000259" key="3">
    <source>
        <dbReference type="Pfam" id="PF00984"/>
    </source>
</evidence>
<feature type="domain" description="UDP-glucose/GDP-mannose dehydrogenase dimerisation" evidence="3">
    <location>
        <begin position="195"/>
        <end position="263"/>
    </location>
</feature>
<protein>
    <submittedName>
        <fullName evidence="5">Nucleotide sugar dehydrogenase</fullName>
    </submittedName>
</protein>
<dbReference type="eggNOG" id="COG0677">
    <property type="taxonomic scope" value="Bacteria"/>
</dbReference>
<dbReference type="Gene3D" id="3.40.50.720">
    <property type="entry name" value="NAD(P)-binding Rossmann-like Domain"/>
    <property type="match status" value="2"/>
</dbReference>
<dbReference type="STRING" id="537013.CLOSTMETH_01567"/>
<dbReference type="GO" id="GO:0016616">
    <property type="term" value="F:oxidoreductase activity, acting on the CH-OH group of donors, NAD or NADP as acceptor"/>
    <property type="evidence" value="ECO:0007669"/>
    <property type="project" value="InterPro"/>
</dbReference>
<dbReference type="InterPro" id="IPR001732">
    <property type="entry name" value="UDP-Glc/GDP-Man_DH_N"/>
</dbReference>
<evidence type="ECO:0000313" key="6">
    <source>
        <dbReference type="Proteomes" id="UP000003340"/>
    </source>
</evidence>
<dbReference type="PIRSF" id="PIRSF500136">
    <property type="entry name" value="UDP_ManNAc_DH"/>
    <property type="match status" value="1"/>
</dbReference>
<dbReference type="InterPro" id="IPR017476">
    <property type="entry name" value="UDP-Glc/GDP-Man"/>
</dbReference>
<evidence type="ECO:0000259" key="4">
    <source>
        <dbReference type="Pfam" id="PF03721"/>
    </source>
</evidence>
<dbReference type="InterPro" id="IPR028359">
    <property type="entry name" value="UDP_ManNAc/GlcNAc_DH"/>
</dbReference>
<dbReference type="Pfam" id="PF00984">
    <property type="entry name" value="UDPG_MGDP_dh"/>
    <property type="match status" value="1"/>
</dbReference>
<evidence type="ECO:0000313" key="5">
    <source>
        <dbReference type="EMBL" id="EEG30812.1"/>
    </source>
</evidence>
<dbReference type="SUPFAM" id="SSF48179">
    <property type="entry name" value="6-phosphogluconate dehydrogenase C-terminal domain-like"/>
    <property type="match status" value="1"/>
</dbReference>
<accession>C0ECJ6</accession>
<dbReference type="PANTHER" id="PTHR43491:SF2">
    <property type="entry name" value="UDP-N-ACETYL-D-MANNOSAMINE DEHYDROGENASE"/>
    <property type="match status" value="1"/>
</dbReference>
<dbReference type="PANTHER" id="PTHR43491">
    <property type="entry name" value="UDP-N-ACETYL-D-MANNOSAMINE DEHYDROGENASE"/>
    <property type="match status" value="1"/>
</dbReference>
<dbReference type="Pfam" id="PF03721">
    <property type="entry name" value="UDPG_MGDP_dh_N"/>
    <property type="match status" value="1"/>
</dbReference>
<dbReference type="NCBIfam" id="TIGR03026">
    <property type="entry name" value="NDP-sugDHase"/>
    <property type="match status" value="1"/>
</dbReference>
<feature type="domain" description="UDP-glucose/GDP-mannose dehydrogenase N-terminal" evidence="4">
    <location>
        <begin position="70"/>
        <end position="171"/>
    </location>
</feature>